<dbReference type="PANTHER" id="PTHR47349:SF1">
    <property type="entry name" value="AER328WP"/>
    <property type="match status" value="1"/>
</dbReference>
<reference evidence="3" key="1">
    <citation type="submission" date="2014-03" db="EMBL/GenBank/DDBJ databases">
        <authorList>
            <person name="Casaregola S."/>
        </authorList>
    </citation>
    <scope>NUCLEOTIDE SEQUENCE [LARGE SCALE GENOMIC DNA]</scope>
    <source>
        <strain evidence="3">CLIB 918</strain>
    </source>
</reference>
<feature type="domain" description="YMC020W-like alpha/beta hydrolase" evidence="2">
    <location>
        <begin position="493"/>
        <end position="828"/>
    </location>
</feature>
<gene>
    <name evidence="3" type="ORF">BN980_GECA14s00164g</name>
</gene>
<keyword evidence="4" id="KW-1185">Reference proteome</keyword>
<dbReference type="Pfam" id="PF26147">
    <property type="entry name" value="AB_HYDROLASE_YMC0-YMC35"/>
    <property type="match status" value="1"/>
</dbReference>
<feature type="region of interest" description="Disordered" evidence="1">
    <location>
        <begin position="31"/>
        <end position="141"/>
    </location>
</feature>
<feature type="compositionally biased region" description="Polar residues" evidence="1">
    <location>
        <begin position="212"/>
        <end position="230"/>
    </location>
</feature>
<feature type="region of interest" description="Disordered" evidence="1">
    <location>
        <begin position="246"/>
        <end position="339"/>
    </location>
</feature>
<dbReference type="OrthoDB" id="5598028at2759"/>
<feature type="compositionally biased region" description="Low complexity" evidence="1">
    <location>
        <begin position="398"/>
        <end position="414"/>
    </location>
</feature>
<feature type="compositionally biased region" description="Basic and acidic residues" evidence="1">
    <location>
        <begin position="309"/>
        <end position="324"/>
    </location>
</feature>
<dbReference type="Proteomes" id="UP000242525">
    <property type="component" value="Unassembled WGS sequence"/>
</dbReference>
<feature type="compositionally biased region" description="Polar residues" evidence="1">
    <location>
        <begin position="356"/>
        <end position="386"/>
    </location>
</feature>
<comment type="caution">
    <text evidence="3">The sequence shown here is derived from an EMBL/GenBank/DDBJ whole genome shotgun (WGS) entry which is preliminary data.</text>
</comment>
<organism evidence="3 4">
    <name type="scientific">Geotrichum candidum</name>
    <name type="common">Oospora lactis</name>
    <name type="synonym">Dipodascus geotrichum</name>
    <dbReference type="NCBI Taxonomy" id="1173061"/>
    <lineage>
        <taxon>Eukaryota</taxon>
        <taxon>Fungi</taxon>
        <taxon>Dikarya</taxon>
        <taxon>Ascomycota</taxon>
        <taxon>Saccharomycotina</taxon>
        <taxon>Dipodascomycetes</taxon>
        <taxon>Dipodascales</taxon>
        <taxon>Dipodascaceae</taxon>
        <taxon>Geotrichum</taxon>
    </lineage>
</organism>
<dbReference type="InterPro" id="IPR058934">
    <property type="entry name" value="YMC020W-like"/>
</dbReference>
<feature type="compositionally biased region" description="Low complexity" evidence="1">
    <location>
        <begin position="246"/>
        <end position="261"/>
    </location>
</feature>
<feature type="region of interest" description="Disordered" evidence="1">
    <location>
        <begin position="209"/>
        <end position="230"/>
    </location>
</feature>
<dbReference type="EMBL" id="CCBN010000014">
    <property type="protein sequence ID" value="CDO56153.1"/>
    <property type="molecule type" value="Genomic_DNA"/>
</dbReference>
<evidence type="ECO:0000313" key="4">
    <source>
        <dbReference type="Proteomes" id="UP000242525"/>
    </source>
</evidence>
<feature type="compositionally biased region" description="Polar residues" evidence="1">
    <location>
        <begin position="51"/>
        <end position="61"/>
    </location>
</feature>
<dbReference type="PANTHER" id="PTHR47349">
    <property type="entry name" value="CHROMOSOME 8, WHOLE GENOME SHOTGUN SEQUENCE"/>
    <property type="match status" value="1"/>
</dbReference>
<sequence length="870" mass="94078">MPPPSLPPLAQSPKVAGPVVELTPEMAIAASRRPVKDMESKASLRRVSASFMESQPSSSSLFHMEMDQPSASSNSPVPFFEANTREPPSQENGIMGASVDSTSDPAPVKDTSTESAVGPVATTGTHQNDENELEQKPDQSKANSWWFWSSPMEIAPVNTTITTTSVTTTTTMTTTVTHTTMTSTPIRAANKSLQSIEAGAMADKLEEEHAVENTQGPNNPISALPDGSNTTSNTFRSWGLGWFYSSSQSSSTSPEKQSSSKPCEKPSAHPAIEELPQDDDQHQPKQASSSSSISLNHHPRKQSVTAAEMDIKPKASTDKHELHQQHQQQDILSSSVSSKNSARKRSIWSGLFLQSNQSSEQLPSTPSSTTLNGAESSAASTHSTDQTPDHSDTDSKKPTNAPSSPSIPSAGSTNGSVSGANGTKKRKSSMEPLRPNLVLPALEDNFPIYSTTRTFKTSLKKFTSSWFAGSKIDTTGSNTSGDTNLSNTWANPGNATGNHLYRNSSPKRVSRVVVVGVHGFFPMKMLRSLIGEPTGTSLKFATEGARAFEEYGRKHGMTITVDKIALEGEGKVWSRVDSLYKRLLEYIELIDGADCVFFAAHSQGTPVAAHLLARLVEDGHVDGKTIGMVGMAGISLGPFSGLDQTFMVRAYSSIESSSLGELFQFQDPTSVHSRKYVEALRTIIAHNAKILFVGSINDQVVPLYSATCMHVTHPNILRAVYVDGSNEVSPEFISNLVGLALRLKNVGCSEHGLIKEISASLAGSLRGGGHSRIYDEQSVYELAIRHLLETTDPDPALPVAVDTDFQVPPRTNHNPYLLPWSLHGMFTEAAARTRLRPALHELIREFRAWAPESKSLKDIKYRLSAVQAKL</sequence>
<dbReference type="SUPFAM" id="SSF53474">
    <property type="entry name" value="alpha/beta-Hydrolases"/>
    <property type="match status" value="2"/>
</dbReference>
<evidence type="ECO:0000259" key="2">
    <source>
        <dbReference type="Pfam" id="PF26147"/>
    </source>
</evidence>
<feature type="compositionally biased region" description="Basic and acidic residues" evidence="1">
    <location>
        <begin position="127"/>
        <end position="139"/>
    </location>
</feature>
<dbReference type="InterPro" id="IPR058933">
    <property type="entry name" value="YMC020W-like_ab_hydrolase"/>
</dbReference>
<name>A0A0J9XFS6_GEOCN</name>
<protein>
    <recommendedName>
        <fullName evidence="2">YMC020W-like alpha/beta hydrolase domain-containing protein</fullName>
    </recommendedName>
</protein>
<evidence type="ECO:0000256" key="1">
    <source>
        <dbReference type="SAM" id="MobiDB-lite"/>
    </source>
</evidence>
<feature type="compositionally biased region" description="Basic and acidic residues" evidence="1">
    <location>
        <begin position="387"/>
        <end position="397"/>
    </location>
</feature>
<accession>A0A0J9XFS6</accession>
<proteinExistence type="predicted"/>
<dbReference type="InterPro" id="IPR029058">
    <property type="entry name" value="AB_hydrolase_fold"/>
</dbReference>
<evidence type="ECO:0000313" key="3">
    <source>
        <dbReference type="EMBL" id="CDO56153.1"/>
    </source>
</evidence>
<feature type="region of interest" description="Disordered" evidence="1">
    <location>
        <begin position="356"/>
        <end position="435"/>
    </location>
</feature>
<dbReference type="AlphaFoldDB" id="A0A0J9XFS6"/>